<gene>
    <name evidence="5" type="primary">astE</name>
    <name evidence="8" type="ORF">PS273GM_17115</name>
</gene>
<dbReference type="EMBL" id="CP015641">
    <property type="protein sequence ID" value="ANF28067.1"/>
    <property type="molecule type" value="Genomic_DNA"/>
</dbReference>
<dbReference type="GO" id="GO:0008270">
    <property type="term" value="F:zinc ion binding"/>
    <property type="evidence" value="ECO:0007669"/>
    <property type="project" value="UniProtKB-UniRule"/>
</dbReference>
<evidence type="ECO:0000256" key="5">
    <source>
        <dbReference type="HAMAP-Rule" id="MF_00767"/>
    </source>
</evidence>
<feature type="domain" description="AstE/AspA barrel-sandwich hybrid" evidence="6">
    <location>
        <begin position="257"/>
        <end position="329"/>
    </location>
</feature>
<accession>A0A172WXK7</accession>
<dbReference type="Gene3D" id="3.40.630.10">
    <property type="entry name" value="Zn peptidases"/>
    <property type="match status" value="1"/>
</dbReference>
<dbReference type="RefSeq" id="WP_064482801.1">
    <property type="nucleotide sequence ID" value="NZ_CP015641.1"/>
</dbReference>
<sequence>MPTLGRLLALTVSGEVLAESVQFTDGGARLQWLGEGALEVTPARGQDVGLDLVLSAGVHGCEVIPIELLDLLIRAIARNEIRPRARLLLLFCNPPAMRQGVRRLGQDLNRLFCGKHAASEPGDETRRAAQLEEWVAAFFQEPGRRRWHYDLHSAMRASVLPQFAVCPWVDGREVAPQSLTRLQHAAVDAVLFQEKPSGTFSAYTATRHGAEAFTLEMAEAPEGVWPQCLDEFLQTARGWIEAVEPVRDESHHRPLLKFRLAREIIKQSDQFVLRLPADIQNFAPLSPGTLLAEDEKGVRWLAEEQDARILFPLSDVAIGERAGLIVVPRD</sequence>
<dbReference type="PANTHER" id="PTHR15162">
    <property type="entry name" value="ASPARTOACYLASE"/>
    <property type="match status" value="1"/>
</dbReference>
<comment type="cofactor">
    <cofactor evidence="5">
        <name>Zn(2+)</name>
        <dbReference type="ChEBI" id="CHEBI:29105"/>
    </cofactor>
    <text evidence="5">Binds 1 zinc ion per subunit.</text>
</comment>
<keyword evidence="3 5" id="KW-0378">Hydrolase</keyword>
<evidence type="ECO:0000313" key="9">
    <source>
        <dbReference type="Proteomes" id="UP000077787"/>
    </source>
</evidence>
<dbReference type="InterPro" id="IPR050178">
    <property type="entry name" value="AspA/AstE_fam"/>
</dbReference>
<dbReference type="EC" id="3.5.1.96" evidence="5"/>
<dbReference type="PANTHER" id="PTHR15162:SF7">
    <property type="entry name" value="SUCCINYLGLUTAMATE DESUCCINYLASE"/>
    <property type="match status" value="1"/>
</dbReference>
<keyword evidence="4 5" id="KW-0862">Zinc</keyword>
<comment type="similarity">
    <text evidence="5">Belongs to the AspA/AstE family. Succinylglutamate desuccinylase subfamily.</text>
</comment>
<dbReference type="UniPathway" id="UPA00185">
    <property type="reaction ID" value="UER00283"/>
</dbReference>
<evidence type="ECO:0000256" key="1">
    <source>
        <dbReference type="ARBA" id="ARBA00022503"/>
    </source>
</evidence>
<dbReference type="GO" id="GO:0019544">
    <property type="term" value="P:L-arginine catabolic process to L-glutamate"/>
    <property type="evidence" value="ECO:0007669"/>
    <property type="project" value="UniProtKB-UniRule"/>
</dbReference>
<evidence type="ECO:0000256" key="2">
    <source>
        <dbReference type="ARBA" id="ARBA00022723"/>
    </source>
</evidence>
<keyword evidence="2 5" id="KW-0479">Metal-binding</keyword>
<dbReference type="GO" id="GO:0016788">
    <property type="term" value="F:hydrolase activity, acting on ester bonds"/>
    <property type="evidence" value="ECO:0007669"/>
    <property type="project" value="UniProtKB-UniRule"/>
</dbReference>
<dbReference type="InterPro" id="IPR055438">
    <property type="entry name" value="AstE_AspA_cat"/>
</dbReference>
<comment type="function">
    <text evidence="5">Transforms N(2)-succinylglutamate into succinate and glutamate.</text>
</comment>
<dbReference type="Pfam" id="PF24827">
    <property type="entry name" value="AstE_AspA_cat"/>
    <property type="match status" value="1"/>
</dbReference>
<feature type="active site" evidence="5">
    <location>
        <position position="216"/>
    </location>
</feature>
<proteinExistence type="inferred from homology"/>
<dbReference type="HAMAP" id="MF_00767">
    <property type="entry name" value="Arg_catab_AstE"/>
    <property type="match status" value="1"/>
</dbReference>
<dbReference type="GO" id="GO:0009017">
    <property type="term" value="F:succinylglutamate desuccinylase activity"/>
    <property type="evidence" value="ECO:0007669"/>
    <property type="project" value="UniProtKB-EC"/>
</dbReference>
<protein>
    <recommendedName>
        <fullName evidence="5">Succinylglutamate desuccinylase</fullName>
        <ecNumber evidence="5">3.5.1.96</ecNumber>
    </recommendedName>
</protein>
<evidence type="ECO:0000259" key="6">
    <source>
        <dbReference type="Pfam" id="PF04952"/>
    </source>
</evidence>
<feature type="domain" description="Succinylglutamate desuccinylase/Aspartoacylase catalytic" evidence="7">
    <location>
        <begin position="49"/>
        <end position="234"/>
    </location>
</feature>
<organism evidence="8 9">
    <name type="scientific">Stutzerimonas stutzeri</name>
    <name type="common">Pseudomonas stutzeri</name>
    <dbReference type="NCBI Taxonomy" id="316"/>
    <lineage>
        <taxon>Bacteria</taxon>
        <taxon>Pseudomonadati</taxon>
        <taxon>Pseudomonadota</taxon>
        <taxon>Gammaproteobacteria</taxon>
        <taxon>Pseudomonadales</taxon>
        <taxon>Pseudomonadaceae</taxon>
        <taxon>Stutzerimonas</taxon>
    </lineage>
</organism>
<dbReference type="InterPro" id="IPR007036">
    <property type="entry name" value="Aste_AspA_hybrid_dom"/>
</dbReference>
<feature type="binding site" evidence="5">
    <location>
        <position position="62"/>
    </location>
    <ligand>
        <name>Zn(2+)</name>
        <dbReference type="ChEBI" id="CHEBI:29105"/>
    </ligand>
</feature>
<dbReference type="Pfam" id="PF04952">
    <property type="entry name" value="AstE_AspA_hybrid"/>
    <property type="match status" value="1"/>
</dbReference>
<keyword evidence="1 5" id="KW-0056">Arginine metabolism</keyword>
<dbReference type="InterPro" id="IPR016681">
    <property type="entry name" value="SuccinylGlu_desuccinylase"/>
</dbReference>
<comment type="pathway">
    <text evidence="5">Amino-acid degradation; L-arginine degradation via AST pathway; L-glutamate and succinate from L-arginine: step 5/5.</text>
</comment>
<dbReference type="GO" id="GO:0019545">
    <property type="term" value="P:L-arginine catabolic process to succinate"/>
    <property type="evidence" value="ECO:0007669"/>
    <property type="project" value="UniProtKB-UniRule"/>
</dbReference>
<reference evidence="8 9" key="1">
    <citation type="submission" date="2016-05" db="EMBL/GenBank/DDBJ databases">
        <title>Genome sequence of Pseudomonas stutzeri 273 and identification of the exopolysaccharide biosynthesis locus.</title>
        <authorList>
            <person name="Wu S."/>
            <person name="Sun C."/>
        </authorList>
    </citation>
    <scope>NUCLEOTIDE SEQUENCE [LARGE SCALE GENOMIC DNA]</scope>
    <source>
        <strain evidence="8 9">273</strain>
    </source>
</reference>
<evidence type="ECO:0000256" key="4">
    <source>
        <dbReference type="ARBA" id="ARBA00022833"/>
    </source>
</evidence>
<dbReference type="NCBIfam" id="NF003706">
    <property type="entry name" value="PRK05324.1"/>
    <property type="match status" value="1"/>
</dbReference>
<dbReference type="SUPFAM" id="SSF53187">
    <property type="entry name" value="Zn-dependent exopeptidases"/>
    <property type="match status" value="1"/>
</dbReference>
<evidence type="ECO:0000313" key="8">
    <source>
        <dbReference type="EMBL" id="ANF28067.1"/>
    </source>
</evidence>
<dbReference type="AlphaFoldDB" id="A0A172WXK7"/>
<name>A0A172WXK7_STUST</name>
<comment type="catalytic activity">
    <reaction evidence="5">
        <text>N-succinyl-L-glutamate + H2O = L-glutamate + succinate</text>
        <dbReference type="Rhea" id="RHEA:15169"/>
        <dbReference type="ChEBI" id="CHEBI:15377"/>
        <dbReference type="ChEBI" id="CHEBI:29985"/>
        <dbReference type="ChEBI" id="CHEBI:30031"/>
        <dbReference type="ChEBI" id="CHEBI:58763"/>
        <dbReference type="EC" id="3.5.1.96"/>
    </reaction>
</comment>
<evidence type="ECO:0000259" key="7">
    <source>
        <dbReference type="Pfam" id="PF24827"/>
    </source>
</evidence>
<feature type="binding site" evidence="5">
    <location>
        <position position="59"/>
    </location>
    <ligand>
        <name>Zn(2+)</name>
        <dbReference type="ChEBI" id="CHEBI:29105"/>
    </ligand>
</feature>
<feature type="binding site" evidence="5">
    <location>
        <position position="152"/>
    </location>
    <ligand>
        <name>Zn(2+)</name>
        <dbReference type="ChEBI" id="CHEBI:29105"/>
    </ligand>
</feature>
<dbReference type="Proteomes" id="UP000077787">
    <property type="component" value="Chromosome"/>
</dbReference>
<evidence type="ECO:0000256" key="3">
    <source>
        <dbReference type="ARBA" id="ARBA00022801"/>
    </source>
</evidence>
<dbReference type="OrthoDB" id="5290473at2"/>